<name>A0ABV7CWB6_9BACI</name>
<accession>A0ABV7CWB6</accession>
<evidence type="ECO:0000256" key="1">
    <source>
        <dbReference type="SAM" id="Phobius"/>
    </source>
</evidence>
<evidence type="ECO:0000313" key="2">
    <source>
        <dbReference type="EMBL" id="MFC3040655.1"/>
    </source>
</evidence>
<organism evidence="2 3">
    <name type="scientific">Virgibacillus xinjiangensis</name>
    <dbReference type="NCBI Taxonomy" id="393090"/>
    <lineage>
        <taxon>Bacteria</taxon>
        <taxon>Bacillati</taxon>
        <taxon>Bacillota</taxon>
        <taxon>Bacilli</taxon>
        <taxon>Bacillales</taxon>
        <taxon>Bacillaceae</taxon>
        <taxon>Virgibacillus</taxon>
    </lineage>
</organism>
<dbReference type="EMBL" id="JBHRSA010000041">
    <property type="protein sequence ID" value="MFC3040655.1"/>
    <property type="molecule type" value="Genomic_DNA"/>
</dbReference>
<reference evidence="3" key="1">
    <citation type="journal article" date="2019" name="Int. J. Syst. Evol. Microbiol.">
        <title>The Global Catalogue of Microorganisms (GCM) 10K type strain sequencing project: providing services to taxonomists for standard genome sequencing and annotation.</title>
        <authorList>
            <consortium name="The Broad Institute Genomics Platform"/>
            <consortium name="The Broad Institute Genome Sequencing Center for Infectious Disease"/>
            <person name="Wu L."/>
            <person name="Ma J."/>
        </authorList>
    </citation>
    <scope>NUCLEOTIDE SEQUENCE [LARGE SCALE GENOMIC DNA]</scope>
    <source>
        <strain evidence="3">KCTC 13128</strain>
    </source>
</reference>
<keyword evidence="3" id="KW-1185">Reference proteome</keyword>
<keyword evidence="1" id="KW-0472">Membrane</keyword>
<feature type="transmembrane region" description="Helical" evidence="1">
    <location>
        <begin position="24"/>
        <end position="49"/>
    </location>
</feature>
<protein>
    <recommendedName>
        <fullName evidence="4">Cytochrome c oxidase subunit 2A</fullName>
    </recommendedName>
</protein>
<keyword evidence="1" id="KW-1133">Transmembrane helix</keyword>
<dbReference type="RefSeq" id="WP_390272084.1">
    <property type="nucleotide sequence ID" value="NZ_JBHRSA010000041.1"/>
</dbReference>
<comment type="caution">
    <text evidence="2">The sequence shown here is derived from an EMBL/GenBank/DDBJ whole genome shotgun (WGS) entry which is preliminary data.</text>
</comment>
<keyword evidence="1" id="KW-0812">Transmembrane</keyword>
<gene>
    <name evidence="2" type="ORF">ACFOGI_10390</name>
</gene>
<evidence type="ECO:0000313" key="3">
    <source>
        <dbReference type="Proteomes" id="UP001595279"/>
    </source>
</evidence>
<evidence type="ECO:0008006" key="4">
    <source>
        <dbReference type="Google" id="ProtNLM"/>
    </source>
</evidence>
<dbReference type="Proteomes" id="UP001595279">
    <property type="component" value="Unassembled WGS sequence"/>
</dbReference>
<proteinExistence type="predicted"/>
<sequence length="51" mass="5715">MATAKEIKPKQDQDLHETESLKGALFSSVVFVGGGIVLFFLLLFILYMVRL</sequence>